<protein>
    <recommendedName>
        <fullName evidence="9">Sortilin-related receptor</fullName>
    </recommendedName>
    <alternativeName>
        <fullName evidence="26">Low-density lipoprotein receptor relative with 11 ligand-binding repeats</fullName>
    </alternativeName>
    <alternativeName>
        <fullName evidence="27">Sorting protein-related receptor containing LDLR class A repeats</fullName>
    </alternativeName>
</protein>
<feature type="disulfide bond" evidence="29">
    <location>
        <begin position="462"/>
        <end position="474"/>
    </location>
</feature>
<sequence length="2095" mass="232642">MALILERTSNPCHDDDYKPWIPSDEQNGTCLLGRKTIYERRIAHAHCYNGYDYDRPITHENCPCDREDFECDEGYRVSDYYNECTFDTSSGLTPTAVPSFCPVGSTYRRTKGYRKVVGDTCQGGMEDQFAAETVSCPINSLPQFLLYAARTYIRRLTLGDHIETTIPLGSGLQNAIAIDYDYNQNCIYWADITLDTIKRTFLNGSEIETLHGGIQQVEGLALDWLGDNIYWVDAAAKKIEVSRADGRFRKTLFTNLDRPRAIVLDPKRGYMYWTDWGTSARIERSYMSGTGRAAIISTNLRWPNGIAIDFSAQTLYWTDAGLDKIERSNLDGSYRQTISSTGLPHPYSISVYKDSIYWDDWSTQSIQKANKRDAGARQTIRSRVRGLMDLKVFHQDAQTGDNTCSRQKPCTHICLALPNNYACACPDNMRTVTTASGIVSCECQPGEFMDPNGECKTRNATCGLNEFRCTNSRCIPSNWKCDHDNDCGDNSDEQSCPYNTCSPRQFRCDNGRCISASWRCDHDDDCHDMSDERNCTFPTCPSGQFTCANSRCIPKRWVCDFDDDCRDGSDERGCTPAPTTSPPPSNCSSTQFACHNDRCIPSSWYCDGDQDCGDGSDEPSNCSSTRTCSPSQFTCQNRRCIPSSWHCDGDNDCSDNSDEQHCTYTTPTTGSTATPWTRPTSCKSYEYTCNNGFCIFQWDVCDGVDDCGDNSDEWYCATTPAHNGTTPSTRPCHYWEFTCSTGQCINIGLHCNGQDNCGDRSDEIGCSSPAATTTRPIATTTSNPSCPAGWLHCGATSYVICIRTEWLCDGLPNCPGSWDEKPENCPKTTRRPITCSSSNYQCTDGTCVPLRYQCDGIRQCSDGSDEVGCGGGTPSTCPDFLCDSKTLCLPLSRRCDHIPDCKDGTDERNCSSNIQVTNVQATPQSTSVSVSWHAISHQPPGYIVAGYRISYRAVSLHFVPVSDNWHQEDTQHDNYYNVRYLQPCSEYEFRVQVLLSGSAPGPLSTTIKTTTLTASTSAPQNMQHVLRGDGSLQITWDAPKTTCRVVINYKIFYRQTTQHSVFQMIETGNVQAYRITGLAGGVTYEIKMQAFSVDGGGAMSGVQQVQIPIIPTQPTGMVDTSDKSSGTPFNATTVILSWGTPTQTSGVKVPVLGYKVYETMSSGPVLLNITDKHNYTVYSLLPHTSYTFTVKPYNQIGDGPPAEMAVTTTGAITVSWSRQKDGQTMYYIYYGTLTSGVSTRPVGHTAATTFVVGHLQQDFVYVFEVSLGLKGKHSDPVNSKPKSDADYQPVHSLKAVVVNSSSIVLTWQKPTDVTLNDIKNYQIKMSFMDQTVTKTTKVKETTYTFRYLHFNASYTFEVRTIFVKGDLGKDVSIVKTTGPFSASVGPLRKTIEDNTVVLSWSAPRTISSTDLKHYKVFSTCPGCYNKLTPQLTDKTTIKFPNLQRGQTYTFSVQAGTAYGAGQNSTTSATINLFFGQVGNLRQSILNKTVTLQWDAPTDVDAKHIKAYVVSWCNLQISTYCYMLNSTNITGTQTNFKMKLLAGDSYNFYVQTITTHAKGKQANIKVTVPPLDLKVRYAGGSPGGKYGLTVNLYWARIYDRNVQYEVKWHCIRSRGYCYWYEGYSWSMKTVNTTSVALNMTRYGVAYLYEVRVVTSQGRGEPYQVVVYVPKFNGIPKRFTCIAASSHSLVCHWLPPTDFDPSGFYHYSLKYKCDDCLVSRLWYKSVYGFNQTSVNISVNSGARFTVWIQVHTRYGFGKWVQTTTSTQSSLGAVRALAAELDGTVKTLVHLSWQPPLSSSGVVYYVVSIECPACSDFQTNNSKVSNTSFSQELPCGNEYIFTVRASDTLQNGAESHVAISLNSPVGPVTHLTVQFIPGNGTADRIVHDNFLLKWDPPKDAASSGFKSYDISVFTADNSQRLYSNTTNATQLVIPCADLEPDTHYIFRSRSTAWCGFGVDNNVVGFYPGIHGGTLPPYPPTAGKQTGNKKGLNAAVWAVPVAIVGLIFIIILAYFIINLVDWRRSMFAIINMRSSRDDDGGVTFHSEEEVPFIQGFSDDEPIGNGVNLLFPAWIFPVLCIVFYRVTFVTVDCIVPFSIL</sequence>
<feature type="disulfide bond" evidence="29">
    <location>
        <begin position="739"/>
        <end position="757"/>
    </location>
</feature>
<keyword evidence="12" id="KW-0245">EGF-like domain</keyword>
<evidence type="ECO:0000256" key="15">
    <source>
        <dbReference type="ARBA" id="ARBA00022723"/>
    </source>
</evidence>
<feature type="disulfide bond" evidence="29">
    <location>
        <begin position="701"/>
        <end position="716"/>
    </location>
</feature>
<keyword evidence="34" id="KW-1185">Reference proteome</keyword>
<dbReference type="Pfam" id="PF00058">
    <property type="entry name" value="Ldl_recept_b"/>
    <property type="match status" value="3"/>
</dbReference>
<keyword evidence="16" id="KW-0732">Signal</keyword>
<evidence type="ECO:0000256" key="27">
    <source>
        <dbReference type="ARBA" id="ARBA00032450"/>
    </source>
</evidence>
<dbReference type="FunFam" id="4.10.400.10:FF:000002">
    <property type="entry name" value="Low-density lipoprotein receptor-related protein 1"/>
    <property type="match status" value="1"/>
</dbReference>
<dbReference type="GO" id="GO:0030658">
    <property type="term" value="C:transport vesicle membrane"/>
    <property type="evidence" value="ECO:0007669"/>
    <property type="project" value="UniProtKB-SubCell"/>
</dbReference>
<dbReference type="SMART" id="SM00135">
    <property type="entry name" value="LY"/>
    <property type="match status" value="5"/>
</dbReference>
<keyword evidence="15" id="KW-0479">Metal-binding</keyword>
<dbReference type="PROSITE" id="PS51120">
    <property type="entry name" value="LDLRB"/>
    <property type="match status" value="4"/>
</dbReference>
<dbReference type="GO" id="GO:0016324">
    <property type="term" value="C:apical plasma membrane"/>
    <property type="evidence" value="ECO:0007669"/>
    <property type="project" value="TreeGrafter"/>
</dbReference>
<dbReference type="InterPro" id="IPR011042">
    <property type="entry name" value="6-blade_b-propeller_TolB-like"/>
</dbReference>
<feature type="disulfide bond" evidence="29">
    <location>
        <begin position="628"/>
        <end position="640"/>
    </location>
</feature>
<evidence type="ECO:0000256" key="28">
    <source>
        <dbReference type="ARBA" id="ARBA00037878"/>
    </source>
</evidence>
<dbReference type="InterPro" id="IPR003961">
    <property type="entry name" value="FN3_dom"/>
</dbReference>
<evidence type="ECO:0000256" key="5">
    <source>
        <dbReference type="ARBA" id="ARBA00004393"/>
    </source>
</evidence>
<dbReference type="InterPro" id="IPR023415">
    <property type="entry name" value="LDLR_class-A_CS"/>
</dbReference>
<feature type="domain" description="Fibronectin type-III" evidence="32">
    <location>
        <begin position="1673"/>
        <end position="1769"/>
    </location>
</feature>
<dbReference type="FunFam" id="2.120.10.30:FF:000008">
    <property type="entry name" value="Low-density lipoprotein receptor-related protein 4"/>
    <property type="match status" value="1"/>
</dbReference>
<reference evidence="33" key="1">
    <citation type="submission" date="2023-01" db="EMBL/GenBank/DDBJ databases">
        <title>Genome assembly of the deep-sea coral Lophelia pertusa.</title>
        <authorList>
            <person name="Herrera S."/>
            <person name="Cordes E."/>
        </authorList>
    </citation>
    <scope>NUCLEOTIDE SEQUENCE</scope>
    <source>
        <strain evidence="33">USNM1676648</strain>
        <tissue evidence="33">Polyp</tissue>
    </source>
</reference>
<dbReference type="GO" id="GO:0031901">
    <property type="term" value="C:early endosome membrane"/>
    <property type="evidence" value="ECO:0007669"/>
    <property type="project" value="UniProtKB-SubCell"/>
</dbReference>
<evidence type="ECO:0000256" key="12">
    <source>
        <dbReference type="ARBA" id="ARBA00022536"/>
    </source>
</evidence>
<evidence type="ECO:0000256" key="20">
    <source>
        <dbReference type="ARBA" id="ARBA00023136"/>
    </source>
</evidence>
<feature type="repeat" description="LDL-receptor class B" evidence="30">
    <location>
        <begin position="269"/>
        <end position="312"/>
    </location>
</feature>
<organism evidence="33 34">
    <name type="scientific">Desmophyllum pertusum</name>
    <dbReference type="NCBI Taxonomy" id="174260"/>
    <lineage>
        <taxon>Eukaryota</taxon>
        <taxon>Metazoa</taxon>
        <taxon>Cnidaria</taxon>
        <taxon>Anthozoa</taxon>
        <taxon>Hexacorallia</taxon>
        <taxon>Scleractinia</taxon>
        <taxon>Caryophylliina</taxon>
        <taxon>Caryophylliidae</taxon>
        <taxon>Desmophyllum</taxon>
    </lineage>
</organism>
<dbReference type="SUPFAM" id="SSF63825">
    <property type="entry name" value="YWTD domain"/>
    <property type="match status" value="1"/>
</dbReference>
<feature type="disulfide bond" evidence="29">
    <location>
        <begin position="854"/>
        <end position="869"/>
    </location>
</feature>
<comment type="similarity">
    <text evidence="8">Belongs to the VPS10-related sortilin family. SORL1 subfamily.</text>
</comment>
<evidence type="ECO:0000256" key="25">
    <source>
        <dbReference type="ARBA" id="ARBA00023329"/>
    </source>
</evidence>
<dbReference type="GO" id="GO:0006898">
    <property type="term" value="P:receptor-mediated endocytosis"/>
    <property type="evidence" value="ECO:0007669"/>
    <property type="project" value="TreeGrafter"/>
</dbReference>
<evidence type="ECO:0000256" key="14">
    <source>
        <dbReference type="ARBA" id="ARBA00022692"/>
    </source>
</evidence>
<keyword evidence="10" id="KW-0813">Transport</keyword>
<dbReference type="Gene3D" id="2.120.10.30">
    <property type="entry name" value="TolB, C-terminal domain"/>
    <property type="match status" value="1"/>
</dbReference>
<dbReference type="Gene3D" id="4.10.400.10">
    <property type="entry name" value="Low-density Lipoprotein Receptor"/>
    <property type="match status" value="10"/>
</dbReference>
<feature type="disulfide bond" evidence="29">
    <location>
        <begin position="682"/>
        <end position="694"/>
    </location>
</feature>
<evidence type="ECO:0000256" key="3">
    <source>
        <dbReference type="ARBA" id="ARBA00004212"/>
    </source>
</evidence>
<dbReference type="Proteomes" id="UP001163046">
    <property type="component" value="Unassembled WGS sequence"/>
</dbReference>
<dbReference type="SUPFAM" id="SSF57424">
    <property type="entry name" value="LDL receptor-like module"/>
    <property type="match status" value="10"/>
</dbReference>
<feature type="transmembrane region" description="Helical" evidence="31">
    <location>
        <begin position="1990"/>
        <end position="2013"/>
    </location>
</feature>
<evidence type="ECO:0000256" key="10">
    <source>
        <dbReference type="ARBA" id="ARBA00022448"/>
    </source>
</evidence>
<feature type="disulfide bond" evidence="29">
    <location>
        <begin position="540"/>
        <end position="552"/>
    </location>
</feature>
<comment type="caution">
    <text evidence="29">Lacks conserved residue(s) required for the propagation of feature annotation.</text>
</comment>
<dbReference type="PROSITE" id="PS50068">
    <property type="entry name" value="LDLRA_2"/>
    <property type="match status" value="10"/>
</dbReference>
<dbReference type="PANTHER" id="PTHR22722:SF14">
    <property type="entry name" value="MEGALIN, ISOFORM A"/>
    <property type="match status" value="1"/>
</dbReference>
<keyword evidence="21 29" id="KW-1015">Disulfide bond</keyword>
<dbReference type="FunFam" id="4.10.400.10:FF:000011">
    <property type="entry name" value="Low-density lipoprotein receptor-related protein 1"/>
    <property type="match status" value="2"/>
</dbReference>
<evidence type="ECO:0000256" key="7">
    <source>
        <dbReference type="ARBA" id="ARBA00004545"/>
    </source>
</evidence>
<feature type="disulfide bond" evidence="29">
    <location>
        <begin position="835"/>
        <end position="847"/>
    </location>
</feature>
<dbReference type="FunFam" id="4.10.400.10:FF:000004">
    <property type="entry name" value="Low-density lipoprotein receptor-related protein 1"/>
    <property type="match status" value="1"/>
</dbReference>
<feature type="disulfide bond" evidence="29">
    <location>
        <begin position="689"/>
        <end position="707"/>
    </location>
</feature>
<dbReference type="Gene3D" id="2.60.40.10">
    <property type="entry name" value="Immunoglobulins"/>
    <property type="match status" value="10"/>
</dbReference>
<gene>
    <name evidence="33" type="primary">SORL1_13</name>
    <name evidence="33" type="ORF">OS493_022888</name>
</gene>
<evidence type="ECO:0000256" key="8">
    <source>
        <dbReference type="ARBA" id="ARBA00007041"/>
    </source>
</evidence>
<feature type="repeat" description="LDL-receptor class B" evidence="30">
    <location>
        <begin position="227"/>
        <end position="268"/>
    </location>
</feature>
<comment type="subcellular location">
    <subcellularLocation>
        <location evidence="4">Cell membrane</location>
        <topology evidence="4">Single-pass type I membrane protein</topology>
    </subcellularLocation>
    <subcellularLocation>
        <location evidence="3">Cytoplasmic vesicle</location>
        <location evidence="3">Secretory vesicle membrane</location>
        <topology evidence="3">Single-pass type I membrane protein</topology>
    </subcellularLocation>
    <subcellularLocation>
        <location evidence="2">Early endosome membrane</location>
        <topology evidence="2">Single-pass type I membrane protein</topology>
    </subcellularLocation>
    <subcellularLocation>
        <location evidence="1">Endoplasmic reticulum membrane</location>
        <topology evidence="1">Single-pass type I membrane protein</topology>
    </subcellularLocation>
    <subcellularLocation>
        <location evidence="7">Endosome</location>
        <location evidence="7">Multivesicular body membrane</location>
        <topology evidence="7">Single-pass type I membrane protein</topology>
    </subcellularLocation>
    <subcellularLocation>
        <location evidence="5">Golgi apparatus</location>
        <location evidence="5">trans-Golgi network membrane</location>
        <topology evidence="5">Single-pass type I membrane protein</topology>
    </subcellularLocation>
    <subcellularLocation>
        <location evidence="28">Membrane</location>
        <location evidence="28">Coated pit</location>
    </subcellularLocation>
    <subcellularLocation>
        <location evidence="6">Recycling endosome membrane</location>
        <topology evidence="6">Single-pass type I membrane protein</topology>
    </subcellularLocation>
</comment>
<keyword evidence="11" id="KW-1003">Cell membrane</keyword>
<feature type="disulfide bond" evidence="29">
    <location>
        <begin position="895"/>
        <end position="910"/>
    </location>
</feature>
<feature type="disulfide bond" evidence="29">
    <location>
        <begin position="594"/>
        <end position="612"/>
    </location>
</feature>
<feature type="disulfide bond" evidence="29">
    <location>
        <begin position="520"/>
        <end position="535"/>
    </location>
</feature>
<feature type="disulfide bond" evidence="29">
    <location>
        <begin position="559"/>
        <end position="574"/>
    </location>
</feature>
<dbReference type="InterPro" id="IPR036116">
    <property type="entry name" value="FN3_sf"/>
</dbReference>
<evidence type="ECO:0000256" key="23">
    <source>
        <dbReference type="ARBA" id="ARBA00023176"/>
    </source>
</evidence>
<dbReference type="InterPro" id="IPR013783">
    <property type="entry name" value="Ig-like_fold"/>
</dbReference>
<keyword evidence="13" id="KW-0254">Endocytosis</keyword>
<keyword evidence="24" id="KW-0325">Glycoprotein</keyword>
<feature type="disulfide bond" evidence="29">
    <location>
        <begin position="481"/>
        <end position="496"/>
    </location>
</feature>
<feature type="domain" description="Fibronectin type-III" evidence="32">
    <location>
        <begin position="1018"/>
        <end position="1110"/>
    </location>
</feature>
<dbReference type="Pfam" id="PF00057">
    <property type="entry name" value="Ldl_recept_a"/>
    <property type="match status" value="9"/>
</dbReference>
<dbReference type="PANTHER" id="PTHR22722">
    <property type="entry name" value="LOW-DENSITY LIPOPROTEIN RECEPTOR-RELATED PROTEIN 2-RELATED"/>
    <property type="match status" value="1"/>
</dbReference>
<feature type="disulfide bond" evidence="29">
    <location>
        <begin position="547"/>
        <end position="565"/>
    </location>
</feature>
<dbReference type="InterPro" id="IPR002172">
    <property type="entry name" value="LDrepeatLR_classA_rpt"/>
</dbReference>
<evidence type="ECO:0000256" key="9">
    <source>
        <dbReference type="ARBA" id="ARBA00013467"/>
    </source>
</evidence>
<feature type="repeat" description="LDL-receptor class B" evidence="30">
    <location>
        <begin position="313"/>
        <end position="355"/>
    </location>
</feature>
<dbReference type="GO" id="GO:0046872">
    <property type="term" value="F:metal ion binding"/>
    <property type="evidence" value="ECO:0007669"/>
    <property type="project" value="UniProtKB-KW"/>
</dbReference>
<dbReference type="PROSITE" id="PS01209">
    <property type="entry name" value="LDLRA_1"/>
    <property type="match status" value="5"/>
</dbReference>
<dbReference type="Gene3D" id="3.30.60.270">
    <property type="match status" value="1"/>
</dbReference>
<feature type="domain" description="Fibronectin type-III" evidence="32">
    <location>
        <begin position="1873"/>
        <end position="1973"/>
    </location>
</feature>
<evidence type="ECO:0000256" key="1">
    <source>
        <dbReference type="ARBA" id="ARBA00004115"/>
    </source>
</evidence>
<dbReference type="GO" id="GO:0005905">
    <property type="term" value="C:clathrin-coated pit"/>
    <property type="evidence" value="ECO:0007669"/>
    <property type="project" value="UniProtKB-KW"/>
</dbReference>
<evidence type="ECO:0000256" key="13">
    <source>
        <dbReference type="ARBA" id="ARBA00022583"/>
    </source>
</evidence>
<feature type="disulfide bond" evidence="29">
    <location>
        <begin position="751"/>
        <end position="766"/>
    </location>
</feature>
<feature type="disulfide bond" evidence="29">
    <location>
        <begin position="647"/>
        <end position="662"/>
    </location>
</feature>
<dbReference type="GO" id="GO:0042562">
    <property type="term" value="F:hormone binding"/>
    <property type="evidence" value="ECO:0007669"/>
    <property type="project" value="TreeGrafter"/>
</dbReference>
<dbReference type="CDD" id="cd00063">
    <property type="entry name" value="FN3"/>
    <property type="match status" value="6"/>
</dbReference>
<evidence type="ECO:0000256" key="21">
    <source>
        <dbReference type="ARBA" id="ARBA00023157"/>
    </source>
</evidence>
<dbReference type="GO" id="GO:0043235">
    <property type="term" value="C:receptor complex"/>
    <property type="evidence" value="ECO:0007669"/>
    <property type="project" value="TreeGrafter"/>
</dbReference>
<feature type="domain" description="Fibronectin type-III" evidence="32">
    <location>
        <begin position="910"/>
        <end position="1016"/>
    </location>
</feature>
<dbReference type="SMART" id="SM00192">
    <property type="entry name" value="LDLa"/>
    <property type="match status" value="10"/>
</dbReference>
<dbReference type="GO" id="GO:0005794">
    <property type="term" value="C:Golgi apparatus"/>
    <property type="evidence" value="ECO:0007669"/>
    <property type="project" value="UniProtKB-SubCell"/>
</dbReference>
<feature type="disulfide bond" evidence="29">
    <location>
        <begin position="732"/>
        <end position="744"/>
    </location>
</feature>
<dbReference type="OrthoDB" id="5977982at2759"/>
<dbReference type="CDD" id="cd00112">
    <property type="entry name" value="LDLa"/>
    <property type="match status" value="8"/>
</dbReference>
<evidence type="ECO:0000256" key="11">
    <source>
        <dbReference type="ARBA" id="ARBA00022475"/>
    </source>
</evidence>
<feature type="domain" description="Fibronectin type-III" evidence="32">
    <location>
        <begin position="1113"/>
        <end position="1212"/>
    </location>
</feature>
<evidence type="ECO:0000256" key="26">
    <source>
        <dbReference type="ARBA" id="ARBA00029896"/>
    </source>
</evidence>
<feature type="domain" description="Fibronectin type-III" evidence="32">
    <location>
        <begin position="1289"/>
        <end position="1393"/>
    </location>
</feature>
<keyword evidence="17" id="KW-0677">Repeat</keyword>
<feature type="disulfide bond" evidence="29">
    <location>
        <begin position="842"/>
        <end position="860"/>
    </location>
</feature>
<evidence type="ECO:0000313" key="34">
    <source>
        <dbReference type="Proteomes" id="UP001163046"/>
    </source>
</evidence>
<dbReference type="InterPro" id="IPR031777">
    <property type="entry name" value="Sortilin_C"/>
</dbReference>
<comment type="caution">
    <text evidence="33">The sequence shown here is derived from an EMBL/GenBank/DDBJ whole genome shotgun (WGS) entry which is preliminary data.</text>
</comment>
<evidence type="ECO:0000256" key="4">
    <source>
        <dbReference type="ARBA" id="ARBA00004251"/>
    </source>
</evidence>
<dbReference type="PROSITE" id="PS50853">
    <property type="entry name" value="FN3"/>
    <property type="match status" value="7"/>
</dbReference>
<dbReference type="SMART" id="SM00181">
    <property type="entry name" value="EGF"/>
    <property type="match status" value="4"/>
</dbReference>
<evidence type="ECO:0000256" key="18">
    <source>
        <dbReference type="ARBA" id="ARBA00022989"/>
    </source>
</evidence>
<evidence type="ECO:0000256" key="22">
    <source>
        <dbReference type="ARBA" id="ARBA00023170"/>
    </source>
</evidence>
<dbReference type="EMBL" id="MU825889">
    <property type="protein sequence ID" value="KAJ7384256.1"/>
    <property type="molecule type" value="Genomic_DNA"/>
</dbReference>
<proteinExistence type="inferred from homology"/>
<evidence type="ECO:0000256" key="6">
    <source>
        <dbReference type="ARBA" id="ARBA00004480"/>
    </source>
</evidence>
<dbReference type="Gene3D" id="2.10.70.80">
    <property type="match status" value="1"/>
</dbReference>
<evidence type="ECO:0000256" key="29">
    <source>
        <dbReference type="PROSITE-ProRule" id="PRU00124"/>
    </source>
</evidence>
<dbReference type="Pfam" id="PF00041">
    <property type="entry name" value="fn3"/>
    <property type="match status" value="5"/>
</dbReference>
<feature type="disulfide bond" evidence="29">
    <location>
        <begin position="469"/>
        <end position="487"/>
    </location>
</feature>
<dbReference type="FunFam" id="4.10.400.10:FF:000001">
    <property type="entry name" value="Low-density lipoprotein receptor-related protein 1"/>
    <property type="match status" value="1"/>
</dbReference>
<dbReference type="InterPro" id="IPR051221">
    <property type="entry name" value="LDLR-related"/>
</dbReference>
<dbReference type="InterPro" id="IPR000033">
    <property type="entry name" value="LDLR_classB_rpt"/>
</dbReference>
<evidence type="ECO:0000313" key="33">
    <source>
        <dbReference type="EMBL" id="KAJ7384256.1"/>
    </source>
</evidence>
<evidence type="ECO:0000256" key="17">
    <source>
        <dbReference type="ARBA" id="ARBA00022737"/>
    </source>
</evidence>
<keyword evidence="19" id="KW-0333">Golgi apparatus</keyword>
<feature type="disulfide bond" evidence="29">
    <location>
        <begin position="501"/>
        <end position="513"/>
    </location>
</feature>
<evidence type="ECO:0000256" key="16">
    <source>
        <dbReference type="ARBA" id="ARBA00022729"/>
    </source>
</evidence>
<feature type="disulfide bond" evidence="29">
    <location>
        <begin position="508"/>
        <end position="526"/>
    </location>
</feature>
<feature type="disulfide bond" evidence="29">
    <location>
        <begin position="587"/>
        <end position="599"/>
    </location>
</feature>
<dbReference type="FunFam" id="3.30.60.270:FF:000002">
    <property type="entry name" value="Sortilin-related receptor isoform A"/>
    <property type="match status" value="1"/>
</dbReference>
<dbReference type="PRINTS" id="PR00261">
    <property type="entry name" value="LDLRECEPTOR"/>
</dbReference>
<accession>A0A9W9ZM61</accession>
<evidence type="ECO:0000256" key="2">
    <source>
        <dbReference type="ARBA" id="ARBA00004158"/>
    </source>
</evidence>
<dbReference type="GO" id="GO:0032585">
    <property type="term" value="C:multivesicular body membrane"/>
    <property type="evidence" value="ECO:0007669"/>
    <property type="project" value="UniProtKB-SubCell"/>
</dbReference>
<dbReference type="Pfam" id="PF15901">
    <property type="entry name" value="Sortilin_C"/>
    <property type="match status" value="1"/>
</dbReference>
<dbReference type="InterPro" id="IPR000742">
    <property type="entry name" value="EGF"/>
</dbReference>
<evidence type="ECO:0000259" key="32">
    <source>
        <dbReference type="PROSITE" id="PS50853"/>
    </source>
</evidence>
<feature type="domain" description="Fibronectin type-III" evidence="32">
    <location>
        <begin position="1770"/>
        <end position="1863"/>
    </location>
</feature>
<evidence type="ECO:0000256" key="31">
    <source>
        <dbReference type="SAM" id="Phobius"/>
    </source>
</evidence>
<keyword evidence="23" id="KW-0168">Coated pit</keyword>
<name>A0A9W9ZM61_9CNID</name>
<dbReference type="SUPFAM" id="SSF49265">
    <property type="entry name" value="Fibronectin type III"/>
    <property type="match status" value="6"/>
</dbReference>
<keyword evidence="25" id="KW-0968">Cytoplasmic vesicle</keyword>
<evidence type="ECO:0000256" key="30">
    <source>
        <dbReference type="PROSITE-ProRule" id="PRU00461"/>
    </source>
</evidence>
<keyword evidence="14 31" id="KW-0812">Transmembrane</keyword>
<keyword evidence="20 31" id="KW-0472">Membrane</keyword>
<dbReference type="InterPro" id="IPR036055">
    <property type="entry name" value="LDL_receptor-like_sf"/>
</dbReference>
<keyword evidence="18 31" id="KW-1133">Transmembrane helix</keyword>
<feature type="repeat" description="LDL-receptor class B" evidence="30">
    <location>
        <begin position="185"/>
        <end position="226"/>
    </location>
</feature>
<keyword evidence="22 33" id="KW-0675">Receptor</keyword>
<evidence type="ECO:0000256" key="24">
    <source>
        <dbReference type="ARBA" id="ARBA00023180"/>
    </source>
</evidence>
<dbReference type="SMART" id="SM00060">
    <property type="entry name" value="FN3"/>
    <property type="match status" value="10"/>
</dbReference>
<evidence type="ECO:0000256" key="19">
    <source>
        <dbReference type="ARBA" id="ARBA00023034"/>
    </source>
</evidence>
<dbReference type="GO" id="GO:0055038">
    <property type="term" value="C:recycling endosome membrane"/>
    <property type="evidence" value="ECO:0007669"/>
    <property type="project" value="UniProtKB-SubCell"/>
</dbReference>
<feature type="disulfide bond" evidence="29">
    <location>
        <begin position="635"/>
        <end position="653"/>
    </location>
</feature>
<dbReference type="GO" id="GO:0005789">
    <property type="term" value="C:endoplasmic reticulum membrane"/>
    <property type="evidence" value="ECO:0007669"/>
    <property type="project" value="UniProtKB-SubCell"/>
</dbReference>